<dbReference type="GO" id="GO:0016491">
    <property type="term" value="F:oxidoreductase activity"/>
    <property type="evidence" value="ECO:0007669"/>
    <property type="project" value="UniProtKB-KW"/>
</dbReference>
<dbReference type="Proteomes" id="UP000642070">
    <property type="component" value="Unassembled WGS sequence"/>
</dbReference>
<sequence length="314" mass="33588">MRIPVIVRGLGLDERERQELRDAAGPGLELRFPADGEPVGFGDVGAVIGRISDAELAAAPALRWIHLWTAGADYAFTPGLAARPDITLTASVGNGAIGLAEHAVLLLLLLDRGGWHWARAQREHRWDPAMHGELAGRTLGLVGLGHAGRHLAGIARGLGLRILATRRTPVETPEVDALYPPERVAEMLAECDAVVVTAPLTPQTRGMLGEAEFRAMKPTAYYVNVSRGEVADELALERALLEGWIAGAGLDAHHVEPLPAGSPLWDLPNVIVTPHNGSTTRQSRRRSFDTAAGNLRRFAAGTPLATVVDREAGY</sequence>
<evidence type="ECO:0000313" key="5">
    <source>
        <dbReference type="Proteomes" id="UP000642070"/>
    </source>
</evidence>
<reference evidence="4" key="2">
    <citation type="submission" date="2020-09" db="EMBL/GenBank/DDBJ databases">
        <authorList>
            <person name="Sun Q."/>
            <person name="Ohkuma M."/>
        </authorList>
    </citation>
    <scope>NUCLEOTIDE SEQUENCE</scope>
    <source>
        <strain evidence="4">JCM 19831</strain>
    </source>
</reference>
<keyword evidence="5" id="KW-1185">Reference proteome</keyword>
<evidence type="ECO:0000256" key="2">
    <source>
        <dbReference type="ARBA" id="ARBA00023027"/>
    </source>
</evidence>
<accession>A0A917TTP5</accession>
<feature type="domain" description="D-isomer specific 2-hydroxyacid dehydrogenase NAD-binding" evidence="3">
    <location>
        <begin position="106"/>
        <end position="277"/>
    </location>
</feature>
<proteinExistence type="predicted"/>
<evidence type="ECO:0000259" key="3">
    <source>
        <dbReference type="Pfam" id="PF02826"/>
    </source>
</evidence>
<organism evidence="4 5">
    <name type="scientific">Dactylosporangium sucinum</name>
    <dbReference type="NCBI Taxonomy" id="1424081"/>
    <lineage>
        <taxon>Bacteria</taxon>
        <taxon>Bacillati</taxon>
        <taxon>Actinomycetota</taxon>
        <taxon>Actinomycetes</taxon>
        <taxon>Micromonosporales</taxon>
        <taxon>Micromonosporaceae</taxon>
        <taxon>Dactylosporangium</taxon>
    </lineage>
</organism>
<keyword evidence="2" id="KW-0520">NAD</keyword>
<evidence type="ECO:0000256" key="1">
    <source>
        <dbReference type="ARBA" id="ARBA00023002"/>
    </source>
</evidence>
<protein>
    <submittedName>
        <fullName evidence="4">2-hydroxyacid dehydrogenase</fullName>
    </submittedName>
</protein>
<dbReference type="EMBL" id="BMPI01000020">
    <property type="protein sequence ID" value="GGM37422.1"/>
    <property type="molecule type" value="Genomic_DNA"/>
</dbReference>
<dbReference type="GO" id="GO:0051287">
    <property type="term" value="F:NAD binding"/>
    <property type="evidence" value="ECO:0007669"/>
    <property type="project" value="InterPro"/>
</dbReference>
<evidence type="ECO:0000313" key="4">
    <source>
        <dbReference type="EMBL" id="GGM37422.1"/>
    </source>
</evidence>
<dbReference type="SUPFAM" id="SSF51735">
    <property type="entry name" value="NAD(P)-binding Rossmann-fold domains"/>
    <property type="match status" value="1"/>
</dbReference>
<dbReference type="Gene3D" id="3.40.50.720">
    <property type="entry name" value="NAD(P)-binding Rossmann-like Domain"/>
    <property type="match status" value="2"/>
</dbReference>
<dbReference type="RefSeq" id="WP_190251784.1">
    <property type="nucleotide sequence ID" value="NZ_BMPI01000020.1"/>
</dbReference>
<gene>
    <name evidence="4" type="ORF">GCM10007977_043560</name>
</gene>
<dbReference type="PANTHER" id="PTHR43333:SF1">
    <property type="entry name" value="D-ISOMER SPECIFIC 2-HYDROXYACID DEHYDROGENASE NAD-BINDING DOMAIN-CONTAINING PROTEIN"/>
    <property type="match status" value="1"/>
</dbReference>
<dbReference type="PANTHER" id="PTHR43333">
    <property type="entry name" value="2-HACID_DH_C DOMAIN-CONTAINING PROTEIN"/>
    <property type="match status" value="1"/>
</dbReference>
<dbReference type="SUPFAM" id="SSF52283">
    <property type="entry name" value="Formate/glycerate dehydrogenase catalytic domain-like"/>
    <property type="match status" value="1"/>
</dbReference>
<name>A0A917TTP5_9ACTN</name>
<keyword evidence="1" id="KW-0560">Oxidoreductase</keyword>
<dbReference type="InterPro" id="IPR036291">
    <property type="entry name" value="NAD(P)-bd_dom_sf"/>
</dbReference>
<reference evidence="4" key="1">
    <citation type="journal article" date="2014" name="Int. J. Syst. Evol. Microbiol.">
        <title>Complete genome sequence of Corynebacterium casei LMG S-19264T (=DSM 44701T), isolated from a smear-ripened cheese.</title>
        <authorList>
            <consortium name="US DOE Joint Genome Institute (JGI-PGF)"/>
            <person name="Walter F."/>
            <person name="Albersmeier A."/>
            <person name="Kalinowski J."/>
            <person name="Ruckert C."/>
        </authorList>
    </citation>
    <scope>NUCLEOTIDE SEQUENCE</scope>
    <source>
        <strain evidence="4">JCM 19831</strain>
    </source>
</reference>
<dbReference type="Pfam" id="PF02826">
    <property type="entry name" value="2-Hacid_dh_C"/>
    <property type="match status" value="1"/>
</dbReference>
<dbReference type="AlphaFoldDB" id="A0A917TTP5"/>
<dbReference type="InterPro" id="IPR006140">
    <property type="entry name" value="D-isomer_DH_NAD-bd"/>
</dbReference>
<dbReference type="CDD" id="cd05300">
    <property type="entry name" value="2-Hacid_dh_1"/>
    <property type="match status" value="1"/>
</dbReference>
<comment type="caution">
    <text evidence="4">The sequence shown here is derived from an EMBL/GenBank/DDBJ whole genome shotgun (WGS) entry which is preliminary data.</text>
</comment>